<dbReference type="AlphaFoldDB" id="A0A255I6A3"/>
<evidence type="ECO:0000256" key="3">
    <source>
        <dbReference type="ARBA" id="ARBA00022475"/>
    </source>
</evidence>
<evidence type="ECO:0000313" key="11">
    <source>
        <dbReference type="Proteomes" id="UP000216411"/>
    </source>
</evidence>
<feature type="transmembrane region" description="Helical" evidence="7">
    <location>
        <begin position="122"/>
        <end position="151"/>
    </location>
</feature>
<comment type="similarity">
    <text evidence="7">Belongs to the binding-protein-dependent transport system permease family.</text>
</comment>
<dbReference type="PANTHER" id="PTHR43386:SF1">
    <property type="entry name" value="D,D-DIPEPTIDE TRANSPORT SYSTEM PERMEASE PROTEIN DDPC-RELATED"/>
    <property type="match status" value="1"/>
</dbReference>
<dbReference type="InterPro" id="IPR050366">
    <property type="entry name" value="BP-dependent_transpt_permease"/>
</dbReference>
<dbReference type="GO" id="GO:0005886">
    <property type="term" value="C:plasma membrane"/>
    <property type="evidence" value="ECO:0007669"/>
    <property type="project" value="UniProtKB-SubCell"/>
</dbReference>
<evidence type="ECO:0000256" key="7">
    <source>
        <dbReference type="RuleBase" id="RU363032"/>
    </source>
</evidence>
<evidence type="ECO:0000259" key="8">
    <source>
        <dbReference type="PROSITE" id="PS50928"/>
    </source>
</evidence>
<keyword evidence="5 7" id="KW-1133">Transmembrane helix</keyword>
<dbReference type="InterPro" id="IPR000515">
    <property type="entry name" value="MetI-like"/>
</dbReference>
<keyword evidence="4 7" id="KW-0812">Transmembrane</keyword>
<keyword evidence="2 7" id="KW-0813">Transport</keyword>
<feature type="transmembrane region" description="Helical" evidence="7">
    <location>
        <begin position="194"/>
        <end position="219"/>
    </location>
</feature>
<dbReference type="RefSeq" id="WP_094378483.1">
    <property type="nucleotide sequence ID" value="NZ_NOKA02000012.1"/>
</dbReference>
<evidence type="ECO:0000256" key="5">
    <source>
        <dbReference type="ARBA" id="ARBA00022989"/>
    </source>
</evidence>
<evidence type="ECO:0000256" key="6">
    <source>
        <dbReference type="ARBA" id="ARBA00023136"/>
    </source>
</evidence>
<evidence type="ECO:0000256" key="2">
    <source>
        <dbReference type="ARBA" id="ARBA00022448"/>
    </source>
</evidence>
<dbReference type="OrthoDB" id="9797852at2"/>
<dbReference type="GO" id="GO:0055085">
    <property type="term" value="P:transmembrane transport"/>
    <property type="evidence" value="ECO:0007669"/>
    <property type="project" value="InterPro"/>
</dbReference>
<gene>
    <name evidence="9" type="ORF">C8E03_104211</name>
    <name evidence="10" type="ORF">CG710_008555</name>
</gene>
<keyword evidence="3" id="KW-1003">Cell membrane</keyword>
<dbReference type="CDD" id="cd06261">
    <property type="entry name" value="TM_PBP2"/>
    <property type="match status" value="1"/>
</dbReference>
<dbReference type="PANTHER" id="PTHR43386">
    <property type="entry name" value="OLIGOPEPTIDE TRANSPORT SYSTEM PERMEASE PROTEIN APPC"/>
    <property type="match status" value="1"/>
</dbReference>
<keyword evidence="6 7" id="KW-0472">Membrane</keyword>
<feature type="domain" description="ABC transmembrane type-1" evidence="8">
    <location>
        <begin position="77"/>
        <end position="262"/>
    </location>
</feature>
<dbReference type="EMBL" id="NOKA02000012">
    <property type="protein sequence ID" value="RDY31635.1"/>
    <property type="molecule type" value="Genomic_DNA"/>
</dbReference>
<keyword evidence="11" id="KW-1185">Reference proteome</keyword>
<accession>A0A255I6A3</accession>
<dbReference type="SUPFAM" id="SSF161098">
    <property type="entry name" value="MetI-like"/>
    <property type="match status" value="1"/>
</dbReference>
<dbReference type="Proteomes" id="UP000216411">
    <property type="component" value="Unassembled WGS sequence"/>
</dbReference>
<reference evidence="10" key="3">
    <citation type="submission" date="2018-07" db="EMBL/GenBank/DDBJ databases">
        <authorList>
            <person name="Quirk P.G."/>
            <person name="Krulwich T.A."/>
        </authorList>
    </citation>
    <scope>NUCLEOTIDE SEQUENCE</scope>
    <source>
        <strain evidence="10">CCRI-19302</strain>
    </source>
</reference>
<evidence type="ECO:0000313" key="10">
    <source>
        <dbReference type="EMBL" id="RDY31635.1"/>
    </source>
</evidence>
<evidence type="ECO:0000313" key="12">
    <source>
        <dbReference type="Proteomes" id="UP000247523"/>
    </source>
</evidence>
<dbReference type="Pfam" id="PF00528">
    <property type="entry name" value="BPD_transp_1"/>
    <property type="match status" value="1"/>
</dbReference>
<reference evidence="9 12" key="2">
    <citation type="submission" date="2018-05" db="EMBL/GenBank/DDBJ databases">
        <title>Genomic Encyclopedia of Type Strains, Phase IV (KMG-IV): sequencing the most valuable type-strain genomes for metagenomic binning, comparative biology and taxonomic classification.</title>
        <authorList>
            <person name="Goeker M."/>
        </authorList>
    </citation>
    <scope>NUCLEOTIDE SEQUENCE [LARGE SCALE GENOMIC DNA]</scope>
    <source>
        <strain evidence="9 12">DSM 28816</strain>
    </source>
</reference>
<feature type="transmembrane region" description="Helical" evidence="7">
    <location>
        <begin position="77"/>
        <end position="101"/>
    </location>
</feature>
<dbReference type="Gene3D" id="1.10.3720.10">
    <property type="entry name" value="MetI-like"/>
    <property type="match status" value="1"/>
</dbReference>
<organism evidence="9 12">
    <name type="scientific">Lachnotalea glycerini</name>
    <dbReference type="NCBI Taxonomy" id="1763509"/>
    <lineage>
        <taxon>Bacteria</taxon>
        <taxon>Bacillati</taxon>
        <taxon>Bacillota</taxon>
        <taxon>Clostridia</taxon>
        <taxon>Lachnospirales</taxon>
        <taxon>Lachnospiraceae</taxon>
        <taxon>Lachnotalea</taxon>
    </lineage>
</organism>
<evidence type="ECO:0000313" key="9">
    <source>
        <dbReference type="EMBL" id="PXV91203.1"/>
    </source>
</evidence>
<dbReference type="PROSITE" id="PS50928">
    <property type="entry name" value="ABC_TM1"/>
    <property type="match status" value="1"/>
</dbReference>
<reference evidence="10 11" key="1">
    <citation type="journal article" date="2017" name="Genome Announc.">
        <title>Draft Genome Sequence of a Sporulating and Motile Strain of Lachnotalea glycerini Isolated from Water in Quebec City, Canada.</title>
        <authorList>
            <person name="Maheux A.F."/>
            <person name="Boudreau D.K."/>
            <person name="Berube E."/>
            <person name="Boissinot M."/>
            <person name="Raymond F."/>
            <person name="Brodeur S."/>
            <person name="Corbeil J."/>
            <person name="Isabel S."/>
            <person name="Omar R.F."/>
            <person name="Bergeron M.G."/>
        </authorList>
    </citation>
    <scope>NUCLEOTIDE SEQUENCE [LARGE SCALE GENOMIC DNA]</scope>
    <source>
        <strain evidence="10 11">CCRI-19302</strain>
    </source>
</reference>
<name>A0A255I6A3_9FIRM</name>
<protein>
    <submittedName>
        <fullName evidence="10">ABC transporter permease</fullName>
    </submittedName>
    <submittedName>
        <fullName evidence="9">Peptide/nickel transport system permease protein</fullName>
    </submittedName>
</protein>
<dbReference type="EMBL" id="QICS01000004">
    <property type="protein sequence ID" value="PXV91203.1"/>
    <property type="molecule type" value="Genomic_DNA"/>
</dbReference>
<proteinExistence type="inferred from homology"/>
<feature type="transmembrane region" description="Helical" evidence="7">
    <location>
        <begin position="240"/>
        <end position="261"/>
    </location>
</feature>
<comment type="subcellular location">
    <subcellularLocation>
        <location evidence="1 7">Cell membrane</location>
        <topology evidence="1 7">Multi-pass membrane protein</topology>
    </subcellularLocation>
</comment>
<comment type="caution">
    <text evidence="9">The sequence shown here is derived from an EMBL/GenBank/DDBJ whole genome shotgun (WGS) entry which is preliminary data.</text>
</comment>
<dbReference type="InterPro" id="IPR035906">
    <property type="entry name" value="MetI-like_sf"/>
</dbReference>
<dbReference type="Proteomes" id="UP000247523">
    <property type="component" value="Unassembled WGS sequence"/>
</dbReference>
<sequence>MFHLQNNRKKRKLLVLFFFLFSLILLSLCDTLFLANDPNKTNAGYMMAAPSSHFPFGTDRLGRCIYSRVLAGAKTTILSSLILVLITMVLGTFLGILAGYYGGIWDFIIMRIADIMLAFPQMVLAIAVAGILGGSMINAMIALGIAGWTLYARLARGKVLSLKNEEFIYAARLGGNSNTRIMFVHVLPNLVGELIVNASIQIGSVMLGFAGLSYLGLGVQVPKAEWGSMVSEGLSYMQQAPWAVLAPGLALFLTVVIFNLFGEALSDYMGIRKTEDGE</sequence>
<evidence type="ECO:0000256" key="4">
    <source>
        <dbReference type="ARBA" id="ARBA00022692"/>
    </source>
</evidence>
<evidence type="ECO:0000256" key="1">
    <source>
        <dbReference type="ARBA" id="ARBA00004651"/>
    </source>
</evidence>